<proteinExistence type="predicted"/>
<name>A0ABU5RID2_9PSEU</name>
<evidence type="ECO:0000313" key="2">
    <source>
        <dbReference type="EMBL" id="MEA5366042.1"/>
    </source>
</evidence>
<feature type="compositionally biased region" description="Basic and acidic residues" evidence="1">
    <location>
        <begin position="86"/>
        <end position="103"/>
    </location>
</feature>
<protein>
    <recommendedName>
        <fullName evidence="4">Helix-turn-helix transcriptional regulator</fullName>
    </recommendedName>
</protein>
<accession>A0ABU5RID2</accession>
<gene>
    <name evidence="2" type="ORF">VA596_41395</name>
</gene>
<evidence type="ECO:0000256" key="1">
    <source>
        <dbReference type="SAM" id="MobiDB-lite"/>
    </source>
</evidence>
<dbReference type="Proteomes" id="UP001304298">
    <property type="component" value="Unassembled WGS sequence"/>
</dbReference>
<sequence>MPKLNKDAVKHRLAEANITSTSDLAEQVNVPWGSLKNGLAGRDQLSLTRIYRIAEQLKRPDETVRDVVEEIVAVGEGEPDTPPATPRREPKSPPSRQDSEKTKTAPKRNAAGVAA</sequence>
<dbReference type="EMBL" id="JAYFSI010000014">
    <property type="protein sequence ID" value="MEA5366042.1"/>
    <property type="molecule type" value="Genomic_DNA"/>
</dbReference>
<evidence type="ECO:0000313" key="3">
    <source>
        <dbReference type="Proteomes" id="UP001304298"/>
    </source>
</evidence>
<organism evidence="2 3">
    <name type="scientific">Amycolatopsis heterodermiae</name>
    <dbReference type="NCBI Taxonomy" id="3110235"/>
    <lineage>
        <taxon>Bacteria</taxon>
        <taxon>Bacillati</taxon>
        <taxon>Actinomycetota</taxon>
        <taxon>Actinomycetes</taxon>
        <taxon>Pseudonocardiales</taxon>
        <taxon>Pseudonocardiaceae</taxon>
        <taxon>Amycolatopsis</taxon>
    </lineage>
</organism>
<feature type="region of interest" description="Disordered" evidence="1">
    <location>
        <begin position="72"/>
        <end position="115"/>
    </location>
</feature>
<comment type="caution">
    <text evidence="2">The sequence shown here is derived from an EMBL/GenBank/DDBJ whole genome shotgun (WGS) entry which is preliminary data.</text>
</comment>
<keyword evidence="3" id="KW-1185">Reference proteome</keyword>
<reference evidence="2 3" key="1">
    <citation type="submission" date="2023-12" db="EMBL/GenBank/DDBJ databases">
        <title>Amycolatopsis sp. V23-08.</title>
        <authorList>
            <person name="Somphong A."/>
        </authorList>
    </citation>
    <scope>NUCLEOTIDE SEQUENCE [LARGE SCALE GENOMIC DNA]</scope>
    <source>
        <strain evidence="2 3">V23-08</strain>
    </source>
</reference>
<dbReference type="RefSeq" id="WP_323335009.1">
    <property type="nucleotide sequence ID" value="NZ_JAYFSI010000014.1"/>
</dbReference>
<evidence type="ECO:0008006" key="4">
    <source>
        <dbReference type="Google" id="ProtNLM"/>
    </source>
</evidence>